<dbReference type="STRING" id="1640674.SAMN05216323_100548"/>
<reference evidence="11 12" key="1">
    <citation type="submission" date="2016-09" db="EMBL/GenBank/DDBJ databases">
        <authorList>
            <person name="Capua I."/>
            <person name="De Benedictis P."/>
            <person name="Joannis T."/>
            <person name="Lombin L.H."/>
            <person name="Cattoli G."/>
        </authorList>
    </citation>
    <scope>NUCLEOTIDE SEQUENCE [LARGE SCALE GENOMIC DNA]</scope>
    <source>
        <strain evidence="11 12">A7P-90m</strain>
    </source>
</reference>
<dbReference type="SUPFAM" id="SSF51344">
    <property type="entry name" value="Epsilon subunit of F1F0-ATP synthase N-terminal domain"/>
    <property type="match status" value="1"/>
</dbReference>
<dbReference type="PANTHER" id="PTHR13822">
    <property type="entry name" value="ATP SYNTHASE DELTA/EPSILON CHAIN"/>
    <property type="match status" value="1"/>
</dbReference>
<keyword evidence="4 9" id="KW-0813">Transport</keyword>
<evidence type="ECO:0000256" key="3">
    <source>
        <dbReference type="ARBA" id="ARBA00005712"/>
    </source>
</evidence>
<dbReference type="GO" id="GO:0012505">
    <property type="term" value="C:endomembrane system"/>
    <property type="evidence" value="ECO:0007669"/>
    <property type="project" value="UniProtKB-SubCell"/>
</dbReference>
<comment type="subunit">
    <text evidence="9">F-type ATPases have 2 components, CF(1) - the catalytic core - and CF(0) - the membrane proton channel. CF(1) has five subunits: alpha(3), beta(3), gamma(1), delta(1), epsilon(1). CF(0) has three main subunits: a, b and c.</text>
</comment>
<dbReference type="Proteomes" id="UP000199452">
    <property type="component" value="Unassembled WGS sequence"/>
</dbReference>
<evidence type="ECO:0000256" key="7">
    <source>
        <dbReference type="ARBA" id="ARBA00023196"/>
    </source>
</evidence>
<dbReference type="InterPro" id="IPR020546">
    <property type="entry name" value="ATP_synth_F1_dsu/esu_N"/>
</dbReference>
<dbReference type="InterPro" id="IPR001469">
    <property type="entry name" value="ATP_synth_F1_dsu/esu"/>
</dbReference>
<accession>A0A1G6GYS0</accession>
<dbReference type="EMBL" id="FMYP01000005">
    <property type="protein sequence ID" value="SDB87149.1"/>
    <property type="molecule type" value="Genomic_DNA"/>
</dbReference>
<dbReference type="AlphaFoldDB" id="A0A1G6GYS0"/>
<dbReference type="NCBIfam" id="TIGR01216">
    <property type="entry name" value="ATP_synt_epsi"/>
    <property type="match status" value="1"/>
</dbReference>
<keyword evidence="12" id="KW-1185">Reference proteome</keyword>
<evidence type="ECO:0000313" key="11">
    <source>
        <dbReference type="EMBL" id="SDB87149.1"/>
    </source>
</evidence>
<keyword evidence="8 9" id="KW-0066">ATP synthesis</keyword>
<comment type="similarity">
    <text evidence="3 9">Belongs to the ATPase epsilon chain family.</text>
</comment>
<keyword evidence="7 9" id="KW-0139">CF(1)</keyword>
<dbReference type="Gene3D" id="2.60.15.10">
    <property type="entry name" value="F0F1 ATP synthase delta/epsilon subunit, N-terminal"/>
    <property type="match status" value="1"/>
</dbReference>
<evidence type="ECO:0000256" key="4">
    <source>
        <dbReference type="ARBA" id="ARBA00022448"/>
    </source>
</evidence>
<evidence type="ECO:0000256" key="2">
    <source>
        <dbReference type="ARBA" id="ARBA00004184"/>
    </source>
</evidence>
<dbReference type="CDD" id="cd12152">
    <property type="entry name" value="F1-ATPase_delta"/>
    <property type="match status" value="1"/>
</dbReference>
<evidence type="ECO:0000256" key="8">
    <source>
        <dbReference type="ARBA" id="ARBA00023310"/>
    </source>
</evidence>
<evidence type="ECO:0000256" key="5">
    <source>
        <dbReference type="ARBA" id="ARBA00023065"/>
    </source>
</evidence>
<dbReference type="InterPro" id="IPR036771">
    <property type="entry name" value="ATPsynth_dsu/esu_N"/>
</dbReference>
<evidence type="ECO:0000313" key="12">
    <source>
        <dbReference type="Proteomes" id="UP000199452"/>
    </source>
</evidence>
<dbReference type="OrthoDB" id="5294255at2"/>
<dbReference type="RefSeq" id="WP_092435256.1">
    <property type="nucleotide sequence ID" value="NZ_FMYP01000005.1"/>
</dbReference>
<dbReference type="GO" id="GO:0046933">
    <property type="term" value="F:proton-transporting ATP synthase activity, rotational mechanism"/>
    <property type="evidence" value="ECO:0007669"/>
    <property type="project" value="InterPro"/>
</dbReference>
<dbReference type="Pfam" id="PF02823">
    <property type="entry name" value="ATP-synt_DE_N"/>
    <property type="match status" value="1"/>
</dbReference>
<evidence type="ECO:0000256" key="1">
    <source>
        <dbReference type="ARBA" id="ARBA00003543"/>
    </source>
</evidence>
<name>A0A1G6GYS0_9BACT</name>
<feature type="domain" description="ATP synthase F1 complex delta/epsilon subunit N-terminal" evidence="10">
    <location>
        <begin position="1"/>
        <end position="78"/>
    </location>
</feature>
<proteinExistence type="inferred from homology"/>
<comment type="function">
    <text evidence="1">Produces ATP from ADP in the presence of a proton gradient across the membrane.</text>
</comment>
<comment type="subcellular location">
    <subcellularLocation>
        <location evidence="2">Endomembrane system</location>
        <topology evidence="2">Peripheral membrane protein</topology>
    </subcellularLocation>
</comment>
<protein>
    <submittedName>
        <fullName evidence="11">ATP synthase F1 subcomplex epsilon subunit</fullName>
    </submittedName>
</protein>
<organism evidence="11 12">
    <name type="scientific">Williamwhitmania taraxaci</name>
    <dbReference type="NCBI Taxonomy" id="1640674"/>
    <lineage>
        <taxon>Bacteria</taxon>
        <taxon>Pseudomonadati</taxon>
        <taxon>Bacteroidota</taxon>
        <taxon>Bacteroidia</taxon>
        <taxon>Bacteroidales</taxon>
        <taxon>Williamwhitmaniaceae</taxon>
        <taxon>Williamwhitmania</taxon>
    </lineage>
</organism>
<gene>
    <name evidence="11" type="ORF">SAMN05216323_100548</name>
</gene>
<keyword evidence="5 9" id="KW-0406">Ion transport</keyword>
<evidence type="ECO:0000259" key="10">
    <source>
        <dbReference type="Pfam" id="PF02823"/>
    </source>
</evidence>
<dbReference type="GO" id="GO:0045259">
    <property type="term" value="C:proton-transporting ATP synthase complex"/>
    <property type="evidence" value="ECO:0007669"/>
    <property type="project" value="UniProtKB-KW"/>
</dbReference>
<keyword evidence="6" id="KW-0472">Membrane</keyword>
<evidence type="ECO:0000256" key="9">
    <source>
        <dbReference type="RuleBase" id="RU003656"/>
    </source>
</evidence>
<evidence type="ECO:0000256" key="6">
    <source>
        <dbReference type="ARBA" id="ARBA00023136"/>
    </source>
</evidence>
<dbReference type="PANTHER" id="PTHR13822:SF10">
    <property type="entry name" value="ATP SYNTHASE EPSILON CHAIN, CHLOROPLASTIC"/>
    <property type="match status" value="1"/>
</dbReference>
<sequence>MFVELISPDKVYFSGECIMVRLPGEKGSFSVLDNHAPIISSLEGGVVKITLKDEFLIFDVDSGYVEVKDNRVTICGDKVVKI</sequence>